<dbReference type="Pfam" id="PF01265">
    <property type="entry name" value="Cyto_heme_lyase"/>
    <property type="match status" value="1"/>
</dbReference>
<sequence length="170" mass="19982">MSEQNNAVTTDSKVKSSIPSNRGSWYYPSQDQFNKTTQKKGYNFTKEELDVALKIHNAVNEQTWIKIMKKEQKFLDLCTEQKLIRFVGLPTKLSPKAFLLNLLGYSRPFDRHDWYIDRCGNTIKYVIDYYDGKNDSNAPVSIFIDARPQISYNNLKDILKVWYIQLCKFF</sequence>
<evidence type="ECO:0000256" key="8">
    <source>
        <dbReference type="ARBA" id="ARBA00023136"/>
    </source>
</evidence>
<dbReference type="GO" id="GO:0004408">
    <property type="term" value="F:holocytochrome-c synthase activity"/>
    <property type="evidence" value="ECO:0007669"/>
    <property type="project" value="UniProtKB-EC"/>
</dbReference>
<keyword evidence="3 11" id="KW-0349">Heme</keyword>
<dbReference type="EC" id="4.4.1.17" evidence="11"/>
<evidence type="ECO:0000256" key="9">
    <source>
        <dbReference type="ARBA" id="ARBA00023239"/>
    </source>
</evidence>
<evidence type="ECO:0000256" key="11">
    <source>
        <dbReference type="RuleBase" id="RU363130"/>
    </source>
</evidence>
<evidence type="ECO:0000256" key="7">
    <source>
        <dbReference type="ARBA" id="ARBA00023128"/>
    </source>
</evidence>
<feature type="region of interest" description="Disordered" evidence="12">
    <location>
        <begin position="1"/>
        <end position="23"/>
    </location>
</feature>
<evidence type="ECO:0000256" key="4">
    <source>
        <dbReference type="ARBA" id="ARBA00022723"/>
    </source>
</evidence>
<evidence type="ECO:0000313" key="13">
    <source>
        <dbReference type="Ensembl" id="ENSPTEP00000007018.1"/>
    </source>
</evidence>
<keyword evidence="4 11" id="KW-0479">Metal-binding</keyword>
<comment type="subcellular location">
    <subcellularLocation>
        <location evidence="1 11">Mitochondrion inner membrane</location>
    </subcellularLocation>
</comment>
<dbReference type="Proteomes" id="UP000694416">
    <property type="component" value="Unplaced"/>
</dbReference>
<evidence type="ECO:0000256" key="12">
    <source>
        <dbReference type="SAM" id="MobiDB-lite"/>
    </source>
</evidence>
<accession>A0A8C9GN43</accession>
<organism evidence="13 14">
    <name type="scientific">Piliocolobus tephrosceles</name>
    <name type="common">Ugandan red Colobus</name>
    <dbReference type="NCBI Taxonomy" id="591936"/>
    <lineage>
        <taxon>Eukaryota</taxon>
        <taxon>Metazoa</taxon>
        <taxon>Chordata</taxon>
        <taxon>Craniata</taxon>
        <taxon>Vertebrata</taxon>
        <taxon>Euteleostomi</taxon>
        <taxon>Mammalia</taxon>
        <taxon>Eutheria</taxon>
        <taxon>Euarchontoglires</taxon>
        <taxon>Primates</taxon>
        <taxon>Haplorrhini</taxon>
        <taxon>Catarrhini</taxon>
        <taxon>Cercopithecidae</taxon>
        <taxon>Colobinae</taxon>
        <taxon>Piliocolobus</taxon>
    </lineage>
</organism>
<comment type="function">
    <text evidence="11">Lyase that catalyzes the covalent linking of the heme group to the cytochrome C apoprotein to produce the mature functional cytochrome.</text>
</comment>
<comment type="catalytic activity">
    <reaction evidence="10">
        <text>holo-[cytochrome c] = apo-[cytochrome c] + heme b</text>
        <dbReference type="Rhea" id="RHEA:22648"/>
        <dbReference type="Rhea" id="RHEA-COMP:10725"/>
        <dbReference type="Rhea" id="RHEA-COMP:10726"/>
        <dbReference type="ChEBI" id="CHEBI:29950"/>
        <dbReference type="ChEBI" id="CHEBI:60344"/>
        <dbReference type="ChEBI" id="CHEBI:83739"/>
        <dbReference type="EC" id="4.4.1.17"/>
    </reaction>
    <physiologicalReaction direction="right-to-left" evidence="10">
        <dbReference type="Rhea" id="RHEA:22650"/>
    </physiologicalReaction>
</comment>
<keyword evidence="8 11" id="KW-0472">Membrane</keyword>
<keyword evidence="9 11" id="KW-0456">Lyase</keyword>
<evidence type="ECO:0000256" key="1">
    <source>
        <dbReference type="ARBA" id="ARBA00004273"/>
    </source>
</evidence>
<dbReference type="PANTHER" id="PTHR12743">
    <property type="entry name" value="CYTOCHROME C1 HEME LYASE"/>
    <property type="match status" value="1"/>
</dbReference>
<dbReference type="PROSITE" id="PS00822">
    <property type="entry name" value="CYTO_HEME_LYASE_2"/>
    <property type="match status" value="1"/>
</dbReference>
<evidence type="ECO:0000256" key="3">
    <source>
        <dbReference type="ARBA" id="ARBA00022617"/>
    </source>
</evidence>
<dbReference type="GO" id="GO:0005743">
    <property type="term" value="C:mitochondrial inner membrane"/>
    <property type="evidence" value="ECO:0007669"/>
    <property type="project" value="UniProtKB-SubCell"/>
</dbReference>
<comment type="similarity">
    <text evidence="2 11">Belongs to the cytochrome c-type heme lyase family.</text>
</comment>
<dbReference type="Ensembl" id="ENSPTET00000010756.1">
    <property type="protein sequence ID" value="ENSPTEP00000007018.1"/>
    <property type="gene ID" value="ENSPTEG00000008029.1"/>
</dbReference>
<dbReference type="PANTHER" id="PTHR12743:SF0">
    <property type="entry name" value="HOLOCYTOCHROME C-TYPE SYNTHASE"/>
    <property type="match status" value="1"/>
</dbReference>
<keyword evidence="7 11" id="KW-0496">Mitochondrion</keyword>
<evidence type="ECO:0000256" key="2">
    <source>
        <dbReference type="ARBA" id="ARBA00007255"/>
    </source>
</evidence>
<dbReference type="AlphaFoldDB" id="A0A8C9GN43"/>
<evidence type="ECO:0000256" key="5">
    <source>
        <dbReference type="ARBA" id="ARBA00022792"/>
    </source>
</evidence>
<protein>
    <recommendedName>
        <fullName evidence="11">Holocytochrome c-type synthase</fullName>
        <ecNumber evidence="11">4.4.1.17</ecNumber>
    </recommendedName>
</protein>
<reference evidence="13" key="2">
    <citation type="submission" date="2025-09" db="UniProtKB">
        <authorList>
            <consortium name="Ensembl"/>
        </authorList>
    </citation>
    <scope>IDENTIFICATION</scope>
</reference>
<evidence type="ECO:0000256" key="10">
    <source>
        <dbReference type="ARBA" id="ARBA00023944"/>
    </source>
</evidence>
<dbReference type="GO" id="GO:0046872">
    <property type="term" value="F:metal ion binding"/>
    <property type="evidence" value="ECO:0007669"/>
    <property type="project" value="UniProtKB-KW"/>
</dbReference>
<keyword evidence="14" id="KW-1185">Reference proteome</keyword>
<keyword evidence="6 11" id="KW-0408">Iron</keyword>
<keyword evidence="5 11" id="KW-0999">Mitochondrion inner membrane</keyword>
<reference evidence="13" key="1">
    <citation type="submission" date="2025-08" db="UniProtKB">
        <authorList>
            <consortium name="Ensembl"/>
        </authorList>
    </citation>
    <scope>IDENTIFICATION</scope>
</reference>
<proteinExistence type="inferred from homology"/>
<dbReference type="InterPro" id="IPR000511">
    <property type="entry name" value="Holocyt_c/c1_synthase"/>
</dbReference>
<evidence type="ECO:0000256" key="6">
    <source>
        <dbReference type="ARBA" id="ARBA00023004"/>
    </source>
</evidence>
<evidence type="ECO:0000313" key="14">
    <source>
        <dbReference type="Proteomes" id="UP000694416"/>
    </source>
</evidence>
<name>A0A8C9GN43_9PRIM</name>